<name>A0A5M3XRU6_9ACTN</name>
<feature type="region of interest" description="Disordered" evidence="5">
    <location>
        <begin position="376"/>
        <end position="398"/>
    </location>
</feature>
<dbReference type="InterPro" id="IPR020846">
    <property type="entry name" value="MFS_dom"/>
</dbReference>
<evidence type="ECO:0000256" key="1">
    <source>
        <dbReference type="ARBA" id="ARBA00004651"/>
    </source>
</evidence>
<dbReference type="PANTHER" id="PTHR42718">
    <property type="entry name" value="MAJOR FACILITATOR SUPERFAMILY MULTIDRUG TRANSPORTER MFSC"/>
    <property type="match status" value="1"/>
</dbReference>
<gene>
    <name evidence="8" type="ORF">Aple_066710</name>
</gene>
<evidence type="ECO:0000256" key="4">
    <source>
        <dbReference type="ARBA" id="ARBA00023136"/>
    </source>
</evidence>
<keyword evidence="4 6" id="KW-0472">Membrane</keyword>
<dbReference type="InterPro" id="IPR036259">
    <property type="entry name" value="MFS_trans_sf"/>
</dbReference>
<feature type="transmembrane region" description="Helical" evidence="6">
    <location>
        <begin position="268"/>
        <end position="286"/>
    </location>
</feature>
<feature type="domain" description="Major facilitator superfamily (MFS) profile" evidence="7">
    <location>
        <begin position="6"/>
        <end position="375"/>
    </location>
</feature>
<dbReference type="PROSITE" id="PS50850">
    <property type="entry name" value="MFS"/>
    <property type="match status" value="1"/>
</dbReference>
<accession>A0A5M3XRU6</accession>
<dbReference type="Proteomes" id="UP000377595">
    <property type="component" value="Unassembled WGS sequence"/>
</dbReference>
<dbReference type="PANTHER" id="PTHR42718:SF42">
    <property type="entry name" value="EXPORT PROTEIN"/>
    <property type="match status" value="1"/>
</dbReference>
<evidence type="ECO:0000256" key="2">
    <source>
        <dbReference type="ARBA" id="ARBA00022692"/>
    </source>
</evidence>
<comment type="subcellular location">
    <subcellularLocation>
        <location evidence="1">Cell membrane</location>
        <topology evidence="1">Multi-pass membrane protein</topology>
    </subcellularLocation>
</comment>
<comment type="caution">
    <text evidence="8">The sequence shown here is derived from an EMBL/GenBank/DDBJ whole genome shotgun (WGS) entry which is preliminary data.</text>
</comment>
<feature type="transmembrane region" description="Helical" evidence="6">
    <location>
        <begin position="72"/>
        <end position="91"/>
    </location>
</feature>
<keyword evidence="3 6" id="KW-1133">Transmembrane helix</keyword>
<feature type="transmembrane region" description="Helical" evidence="6">
    <location>
        <begin position="42"/>
        <end position="60"/>
    </location>
</feature>
<dbReference type="GO" id="GO:0022857">
    <property type="term" value="F:transmembrane transporter activity"/>
    <property type="evidence" value="ECO:0007669"/>
    <property type="project" value="InterPro"/>
</dbReference>
<organism evidence="8 9">
    <name type="scientific">Acrocarpospora pleiomorpha</name>
    <dbReference type="NCBI Taxonomy" id="90975"/>
    <lineage>
        <taxon>Bacteria</taxon>
        <taxon>Bacillati</taxon>
        <taxon>Actinomycetota</taxon>
        <taxon>Actinomycetes</taxon>
        <taxon>Streptosporangiales</taxon>
        <taxon>Streptosporangiaceae</taxon>
        <taxon>Acrocarpospora</taxon>
    </lineage>
</organism>
<dbReference type="SUPFAM" id="SSF103473">
    <property type="entry name" value="MFS general substrate transporter"/>
    <property type="match status" value="1"/>
</dbReference>
<feature type="transmembrane region" description="Helical" evidence="6">
    <location>
        <begin position="237"/>
        <end position="256"/>
    </location>
</feature>
<feature type="transmembrane region" description="Helical" evidence="6">
    <location>
        <begin position="97"/>
        <end position="122"/>
    </location>
</feature>
<evidence type="ECO:0000256" key="3">
    <source>
        <dbReference type="ARBA" id="ARBA00022989"/>
    </source>
</evidence>
<dbReference type="Pfam" id="PF07690">
    <property type="entry name" value="MFS_1"/>
    <property type="match status" value="1"/>
</dbReference>
<feature type="transmembrane region" description="Helical" evidence="6">
    <location>
        <begin position="352"/>
        <end position="372"/>
    </location>
</feature>
<dbReference type="GO" id="GO:0005886">
    <property type="term" value="C:plasma membrane"/>
    <property type="evidence" value="ECO:0007669"/>
    <property type="project" value="UniProtKB-SubCell"/>
</dbReference>
<evidence type="ECO:0000313" key="8">
    <source>
        <dbReference type="EMBL" id="GES23772.1"/>
    </source>
</evidence>
<evidence type="ECO:0000256" key="5">
    <source>
        <dbReference type="SAM" id="MobiDB-lite"/>
    </source>
</evidence>
<dbReference type="AlphaFoldDB" id="A0A5M3XRU6"/>
<reference evidence="8 9" key="1">
    <citation type="submission" date="2019-10" db="EMBL/GenBank/DDBJ databases">
        <title>Whole genome shotgun sequence of Acrocarpospora pleiomorpha NBRC 16267.</title>
        <authorList>
            <person name="Ichikawa N."/>
            <person name="Kimura A."/>
            <person name="Kitahashi Y."/>
            <person name="Komaki H."/>
            <person name="Oguchi A."/>
        </authorList>
    </citation>
    <scope>NUCLEOTIDE SEQUENCE [LARGE SCALE GENOMIC DNA]</scope>
    <source>
        <strain evidence="8 9">NBRC 16267</strain>
    </source>
</reference>
<dbReference type="EMBL" id="BLAF01000044">
    <property type="protein sequence ID" value="GES23772.1"/>
    <property type="molecule type" value="Genomic_DNA"/>
</dbReference>
<evidence type="ECO:0000256" key="6">
    <source>
        <dbReference type="SAM" id="Phobius"/>
    </source>
</evidence>
<feature type="transmembrane region" description="Helical" evidence="6">
    <location>
        <begin position="292"/>
        <end position="310"/>
    </location>
</feature>
<feature type="transmembrane region" description="Helical" evidence="6">
    <location>
        <begin position="129"/>
        <end position="152"/>
    </location>
</feature>
<sequence>MNPWRALAVLCVTNFLILVDTTIVNTAAPSIMTSLGAGVGQIVWILNGYLLAFASLLIVFGRVGDLLGPRNVFAAGLAVFTGASLLCALSADPGLLIAARVVQGVGAAALVPQALALISAIFPADRRGLALGIFTAVAGVASVGGPTFGGLLVTRYGWQSVFLINLPVGLAALPLALRLIPDLRPPRPQRVTAVPGLFRHRDFTLAVAITTITSFSLYGLLLVYVIDTQTVLGMTPLMSGVTALPMTLALTALAPLSGKLADRVGGRIPLAAGLTLYALGVLALAVQSTYPIPLAVIGIGMGLAFAPATIEGLRAIPPHLAGVASGTLNTARQLGGALGAFTIGALDAAKPALGLVAALIGAGVVLALFMSAREAAPPPGPRTPRTPAAPPPTGAAAP</sequence>
<dbReference type="OrthoDB" id="7375466at2"/>
<feature type="transmembrane region" description="Helical" evidence="6">
    <location>
        <begin position="203"/>
        <end position="225"/>
    </location>
</feature>
<evidence type="ECO:0000259" key="7">
    <source>
        <dbReference type="PROSITE" id="PS50850"/>
    </source>
</evidence>
<dbReference type="CDD" id="cd17321">
    <property type="entry name" value="MFS_MMR_MDR_like"/>
    <property type="match status" value="1"/>
</dbReference>
<keyword evidence="9" id="KW-1185">Reference proteome</keyword>
<dbReference type="Gene3D" id="1.20.1250.20">
    <property type="entry name" value="MFS general substrate transporter like domains"/>
    <property type="match status" value="1"/>
</dbReference>
<keyword evidence="2 6" id="KW-0812">Transmembrane</keyword>
<proteinExistence type="predicted"/>
<evidence type="ECO:0000313" key="9">
    <source>
        <dbReference type="Proteomes" id="UP000377595"/>
    </source>
</evidence>
<protein>
    <recommendedName>
        <fullName evidence="7">Major facilitator superfamily (MFS) profile domain-containing protein</fullName>
    </recommendedName>
</protein>
<dbReference type="PRINTS" id="PR01036">
    <property type="entry name" value="TCRTETB"/>
</dbReference>
<feature type="transmembrane region" description="Helical" evidence="6">
    <location>
        <begin position="158"/>
        <end position="180"/>
    </location>
</feature>
<dbReference type="InterPro" id="IPR011701">
    <property type="entry name" value="MFS"/>
</dbReference>